<organism evidence="3 4">
    <name type="scientific">Dictyostelium firmibasis</name>
    <dbReference type="NCBI Taxonomy" id="79012"/>
    <lineage>
        <taxon>Eukaryota</taxon>
        <taxon>Amoebozoa</taxon>
        <taxon>Evosea</taxon>
        <taxon>Eumycetozoa</taxon>
        <taxon>Dictyostelia</taxon>
        <taxon>Dictyosteliales</taxon>
        <taxon>Dictyosteliaceae</taxon>
        <taxon>Dictyostelium</taxon>
    </lineage>
</organism>
<evidence type="ECO:0000313" key="4">
    <source>
        <dbReference type="Proteomes" id="UP001344447"/>
    </source>
</evidence>
<feature type="signal peptide" evidence="2">
    <location>
        <begin position="1"/>
        <end position="16"/>
    </location>
</feature>
<keyword evidence="2" id="KW-0732">Signal</keyword>
<feature type="region of interest" description="Disordered" evidence="1">
    <location>
        <begin position="24"/>
        <end position="45"/>
    </location>
</feature>
<dbReference type="AlphaFoldDB" id="A0AAN7TSV7"/>
<evidence type="ECO:0000256" key="2">
    <source>
        <dbReference type="SAM" id="SignalP"/>
    </source>
</evidence>
<evidence type="ECO:0000256" key="1">
    <source>
        <dbReference type="SAM" id="MobiDB-lite"/>
    </source>
</evidence>
<dbReference type="Proteomes" id="UP001344447">
    <property type="component" value="Unassembled WGS sequence"/>
</dbReference>
<protein>
    <submittedName>
        <fullName evidence="3">Uncharacterized protein</fullName>
    </submittedName>
</protein>
<reference evidence="3 4" key="1">
    <citation type="submission" date="2023-11" db="EMBL/GenBank/DDBJ databases">
        <title>Dfirmibasis_genome.</title>
        <authorList>
            <person name="Edelbroek B."/>
            <person name="Kjellin J."/>
            <person name="Jerlstrom-Hultqvist J."/>
            <person name="Soderbom F."/>
        </authorList>
    </citation>
    <scope>NUCLEOTIDE SEQUENCE [LARGE SCALE GENOMIC DNA]</scope>
    <source>
        <strain evidence="3 4">TNS-C-14</strain>
    </source>
</reference>
<feature type="chain" id="PRO_5042984183" evidence="2">
    <location>
        <begin position="17"/>
        <end position="73"/>
    </location>
</feature>
<keyword evidence="4" id="KW-1185">Reference proteome</keyword>
<evidence type="ECO:0000313" key="3">
    <source>
        <dbReference type="EMBL" id="KAK5574603.1"/>
    </source>
</evidence>
<dbReference type="EMBL" id="JAVFKY010000006">
    <property type="protein sequence ID" value="KAK5574603.1"/>
    <property type="molecule type" value="Genomic_DNA"/>
</dbReference>
<gene>
    <name evidence="3" type="ORF">RB653_009856</name>
</gene>
<name>A0AAN7TSV7_9MYCE</name>
<accession>A0AAN7TSV7</accession>
<feature type="compositionally biased region" description="Basic and acidic residues" evidence="1">
    <location>
        <begin position="34"/>
        <end position="45"/>
    </location>
</feature>
<proteinExistence type="predicted"/>
<comment type="caution">
    <text evidence="3">The sequence shown here is derived from an EMBL/GenBank/DDBJ whole genome shotgun (WGS) entry which is preliminary data.</text>
</comment>
<sequence length="73" mass="8181">MAIIIIPILPIQIVWFVVMNYAKKGTSDSGSDNDNEKINDRNGYETDEHVVSRNTVEIKEIISGHIGTGCEYK</sequence>